<comment type="caution">
    <text evidence="3">The sequence shown here is derived from an EMBL/GenBank/DDBJ whole genome shotgun (WGS) entry which is preliminary data.</text>
</comment>
<organism evidence="3 4">
    <name type="scientific">Staphylococcus gallinarum</name>
    <dbReference type="NCBI Taxonomy" id="1293"/>
    <lineage>
        <taxon>Bacteria</taxon>
        <taxon>Bacillati</taxon>
        <taxon>Bacillota</taxon>
        <taxon>Bacilli</taxon>
        <taxon>Bacillales</taxon>
        <taxon>Staphylococcaceae</taxon>
        <taxon>Staphylococcus</taxon>
    </lineage>
</organism>
<feature type="domain" description="THIF-type NAD/FAD binding fold" evidence="2">
    <location>
        <begin position="5"/>
        <end position="241"/>
    </location>
</feature>
<accession>A0A418HL28</accession>
<evidence type="ECO:0000313" key="4">
    <source>
        <dbReference type="Proteomes" id="UP000283576"/>
    </source>
</evidence>
<dbReference type="AlphaFoldDB" id="A0A418HL28"/>
<dbReference type="GO" id="GO:0008641">
    <property type="term" value="F:ubiquitin-like modifier activating enzyme activity"/>
    <property type="evidence" value="ECO:0007669"/>
    <property type="project" value="InterPro"/>
</dbReference>
<dbReference type="EMBL" id="QXRZ01000010">
    <property type="protein sequence ID" value="RIL41486.1"/>
    <property type="molecule type" value="Genomic_DNA"/>
</dbReference>
<dbReference type="CDD" id="cd00757">
    <property type="entry name" value="ThiF_MoeB_HesA_family"/>
    <property type="match status" value="1"/>
</dbReference>
<gene>
    <name evidence="3" type="ORF">BUZ01_12125</name>
</gene>
<reference evidence="3 4" key="1">
    <citation type="journal article" date="2016" name="Front. Microbiol.">
        <title>Comprehensive Phylogenetic Analysis of Bovine Non-aureus Staphylococci Species Based on Whole-Genome Sequencing.</title>
        <authorList>
            <person name="Naushad S."/>
            <person name="Barkema H.W."/>
            <person name="Luby C."/>
            <person name="Condas L.A."/>
            <person name="Nobrega D.B."/>
            <person name="Carson D.A."/>
            <person name="De Buck J."/>
        </authorList>
    </citation>
    <scope>NUCLEOTIDE SEQUENCE [LARGE SCALE GENOMIC DNA]</scope>
    <source>
        <strain evidence="3 4">SNUC 1388</strain>
    </source>
</reference>
<evidence type="ECO:0000259" key="2">
    <source>
        <dbReference type="Pfam" id="PF00899"/>
    </source>
</evidence>
<protein>
    <submittedName>
        <fullName evidence="3">Thiamine/molybdopterin biosynthesis protein</fullName>
    </submittedName>
</protein>
<dbReference type="Pfam" id="PF00899">
    <property type="entry name" value="ThiF"/>
    <property type="match status" value="1"/>
</dbReference>
<dbReference type="InterPro" id="IPR000594">
    <property type="entry name" value="ThiF_NAD_FAD-bd"/>
</dbReference>
<dbReference type="InterPro" id="IPR035985">
    <property type="entry name" value="Ubiquitin-activating_enz"/>
</dbReference>
<name>A0A418HL28_STAGA</name>
<dbReference type="GO" id="GO:0004792">
    <property type="term" value="F:thiosulfate-cyanide sulfurtransferase activity"/>
    <property type="evidence" value="ECO:0007669"/>
    <property type="project" value="TreeGrafter"/>
</dbReference>
<dbReference type="FunFam" id="3.40.50.720:FF:000080">
    <property type="entry name" value="Thiazole biosynthesis adenylyltransferase ThiF"/>
    <property type="match status" value="1"/>
</dbReference>
<dbReference type="Gene3D" id="3.40.50.720">
    <property type="entry name" value="NAD(P)-binding Rossmann-like Domain"/>
    <property type="match status" value="1"/>
</dbReference>
<comment type="similarity">
    <text evidence="1">Belongs to the HesA/MoeB/ThiF family.</text>
</comment>
<dbReference type="SUPFAM" id="SSF69572">
    <property type="entry name" value="Activating enzymes of the ubiquitin-like proteins"/>
    <property type="match status" value="1"/>
</dbReference>
<evidence type="ECO:0000256" key="1">
    <source>
        <dbReference type="ARBA" id="ARBA00009919"/>
    </source>
</evidence>
<dbReference type="GO" id="GO:0016779">
    <property type="term" value="F:nucleotidyltransferase activity"/>
    <property type="evidence" value="ECO:0007669"/>
    <property type="project" value="TreeGrafter"/>
</dbReference>
<dbReference type="GO" id="GO:0005737">
    <property type="term" value="C:cytoplasm"/>
    <property type="evidence" value="ECO:0007669"/>
    <property type="project" value="TreeGrafter"/>
</dbReference>
<dbReference type="PANTHER" id="PTHR10953:SF102">
    <property type="entry name" value="ADENYLYLTRANSFERASE AND SULFURTRANSFERASE MOCS3"/>
    <property type="match status" value="1"/>
</dbReference>
<dbReference type="InterPro" id="IPR045886">
    <property type="entry name" value="ThiF/MoeB/HesA"/>
</dbReference>
<dbReference type="PANTHER" id="PTHR10953">
    <property type="entry name" value="UBIQUITIN-ACTIVATING ENZYME E1"/>
    <property type="match status" value="1"/>
</dbReference>
<dbReference type="Proteomes" id="UP000283576">
    <property type="component" value="Unassembled WGS sequence"/>
</dbReference>
<proteinExistence type="inferred from homology"/>
<evidence type="ECO:0000313" key="3">
    <source>
        <dbReference type="EMBL" id="RIL41486.1"/>
    </source>
</evidence>
<sequence>MMKRYQRQAIYAPFGKHGQSRLENTHIMILGAGALGSHCAEILTRMGAGSLTIIDMDVVETSNLHRQAIFDEMDAEQLQPKVIALENKLKLINSNVKITALYQELTNNNIENLLKVYQPDIVIDGMDNFTMRFLINEACHKCQIPWIYGAAVGSKGSVYAIDYTGPCFKCLLETVPQTGESCAINGVLPPVIYQVASMEVSELLRWLSGHGFSKKLITMDSFTIDVKTLNISGLKQHQCPVCERQHYEYLNQPRTKHVEKQCGNTYLLRFNPSVFNYATLLPTTIVKQNDFAKLMTYQGYQMTLFKDGRMNVYGLDEEADAQQLFLTLNKSVK</sequence>